<dbReference type="EMBL" id="JAVREK010000011">
    <property type="protein sequence ID" value="MDT0303009.1"/>
    <property type="molecule type" value="Genomic_DNA"/>
</dbReference>
<comment type="caution">
    <text evidence="4">The sequence shown here is derived from an EMBL/GenBank/DDBJ whole genome shotgun (WGS) entry which is preliminary data.</text>
</comment>
<sequence length="196" mass="20476">MKRSRAHGWGVFAATLLFVVGAVNIVQSLVAMFMPAYFVGAEDEILVWDFAVWGLLLGVWGVVLVVAGFALLTGHTWARVFTVVVAAVNAFAQLAFIGSYPVWSLVAIAVDVLVIYAVTAGWPDRLTADDGAYAAGRADAERARAGADQGAGGGGHGADADADERSYGGASSQEAREGTAERPPGTRPGKHEQPMS</sequence>
<organism evidence="4 5">
    <name type="scientific">Streptomonospora wellingtoniae</name>
    <dbReference type="NCBI Taxonomy" id="3075544"/>
    <lineage>
        <taxon>Bacteria</taxon>
        <taxon>Bacillati</taxon>
        <taxon>Actinomycetota</taxon>
        <taxon>Actinomycetes</taxon>
        <taxon>Streptosporangiales</taxon>
        <taxon>Nocardiopsidaceae</taxon>
        <taxon>Streptomonospora</taxon>
    </lineage>
</organism>
<dbReference type="RefSeq" id="WP_311545493.1">
    <property type="nucleotide sequence ID" value="NZ_JAVREK010000011.1"/>
</dbReference>
<proteinExistence type="predicted"/>
<keyword evidence="2" id="KW-0472">Membrane</keyword>
<reference evidence="5" key="1">
    <citation type="submission" date="2023-07" db="EMBL/GenBank/DDBJ databases">
        <title>30 novel species of actinomycetes from the DSMZ collection.</title>
        <authorList>
            <person name="Nouioui I."/>
        </authorList>
    </citation>
    <scope>NUCLEOTIDE SEQUENCE [LARGE SCALE GENOMIC DNA]</scope>
    <source>
        <strain evidence="5">DSM 45055</strain>
    </source>
</reference>
<feature type="transmembrane region" description="Helical" evidence="2">
    <location>
        <begin position="12"/>
        <end position="38"/>
    </location>
</feature>
<evidence type="ECO:0000313" key="5">
    <source>
        <dbReference type="Proteomes" id="UP001183226"/>
    </source>
</evidence>
<evidence type="ECO:0000259" key="3">
    <source>
        <dbReference type="Pfam" id="PF23636"/>
    </source>
</evidence>
<feature type="transmembrane region" description="Helical" evidence="2">
    <location>
        <begin position="77"/>
        <end position="96"/>
    </location>
</feature>
<feature type="transmembrane region" description="Helical" evidence="2">
    <location>
        <begin position="50"/>
        <end position="72"/>
    </location>
</feature>
<name>A0ABU2KUP9_9ACTN</name>
<keyword evidence="5" id="KW-1185">Reference proteome</keyword>
<accession>A0ABU2KUP9</accession>
<dbReference type="Proteomes" id="UP001183226">
    <property type="component" value="Unassembled WGS sequence"/>
</dbReference>
<keyword evidence="2" id="KW-1133">Transmembrane helix</keyword>
<keyword evidence="2" id="KW-0812">Transmembrane</keyword>
<dbReference type="InterPro" id="IPR055568">
    <property type="entry name" value="DUF7144"/>
</dbReference>
<feature type="transmembrane region" description="Helical" evidence="2">
    <location>
        <begin position="102"/>
        <end position="122"/>
    </location>
</feature>
<protein>
    <recommendedName>
        <fullName evidence="3">DUF7144 domain-containing protein</fullName>
    </recommendedName>
</protein>
<evidence type="ECO:0000313" key="4">
    <source>
        <dbReference type="EMBL" id="MDT0303009.1"/>
    </source>
</evidence>
<feature type="domain" description="DUF7144" evidence="3">
    <location>
        <begin position="9"/>
        <end position="122"/>
    </location>
</feature>
<feature type="region of interest" description="Disordered" evidence="1">
    <location>
        <begin position="144"/>
        <end position="196"/>
    </location>
</feature>
<evidence type="ECO:0000256" key="2">
    <source>
        <dbReference type="SAM" id="Phobius"/>
    </source>
</evidence>
<evidence type="ECO:0000256" key="1">
    <source>
        <dbReference type="SAM" id="MobiDB-lite"/>
    </source>
</evidence>
<dbReference type="Pfam" id="PF23636">
    <property type="entry name" value="DUF7144"/>
    <property type="match status" value="1"/>
</dbReference>
<gene>
    <name evidence="4" type="ORF">RM446_12875</name>
</gene>